<dbReference type="Proteomes" id="UP000244937">
    <property type="component" value="Chromosome"/>
</dbReference>
<dbReference type="OrthoDB" id="1110633at2"/>
<protein>
    <recommendedName>
        <fullName evidence="4">POTRA domain-containing protein</fullName>
    </recommendedName>
</protein>
<evidence type="ECO:0000256" key="1">
    <source>
        <dbReference type="SAM" id="SignalP"/>
    </source>
</evidence>
<gene>
    <name evidence="2" type="ORF">HYN49_12435</name>
</gene>
<dbReference type="EMBL" id="CP029187">
    <property type="protein sequence ID" value="AWI27302.1"/>
    <property type="molecule type" value="Genomic_DNA"/>
</dbReference>
<accession>A0A2S1SLR8</accession>
<evidence type="ECO:0000313" key="3">
    <source>
        <dbReference type="Proteomes" id="UP000244937"/>
    </source>
</evidence>
<evidence type="ECO:0000313" key="2">
    <source>
        <dbReference type="EMBL" id="AWI27302.1"/>
    </source>
</evidence>
<name>A0A2S1SLR8_9FLAO</name>
<dbReference type="AlphaFoldDB" id="A0A2S1SLR8"/>
<feature type="signal peptide" evidence="1">
    <location>
        <begin position="1"/>
        <end position="21"/>
    </location>
</feature>
<dbReference type="KEGG" id="fpal:HYN49_12435"/>
<evidence type="ECO:0008006" key="4">
    <source>
        <dbReference type="Google" id="ProtNLM"/>
    </source>
</evidence>
<keyword evidence="1" id="KW-0732">Signal</keyword>
<proteinExistence type="predicted"/>
<sequence length="623" mass="71104">MPLKYLFAPIFFFLFCVSANAQVKPVVKDSAAMYKKIEKYSKRSKFMKNLHKLIFEPTEVKKSNPIRKPRKRRYKAFEGKIIRTIEVTTYDPFGYSVADTTKRPKNWAEKAGNRFHIKSSQLAIKNILLIKRNRPLDTLLVRESERLVRSQRFVSSVLIDAEAIPGSPDSVDVYVRVLDSWSLIPRGSLSSTRTSIELEERNFLGSGHQFENKFTNRIEDGKNAYRMKYTVPNILNSFVKTTAIYQIDLDGYYGKSLNVERPFYSPYAKWAGGVYVDQQFRKDSLPDKNMNYASQNLKYNSQDYWVGHAIRIFNGNTEDERTTNLILAARALHVQFRESPHIAYDSINFFSGEKFYLGGIGISSRQFVEDKFLFNYGIVEDVPVGKIYGITGGYQFKNGIKRPYIGGRASYGNYFKFGYLSTNFEYGTFFNDGKAEQTAFSFQATYFTNLLESGKWKFRQFIKPQLILGTNRLNSIGDRLTINESSGFQGNYGAGSQGNNSAGIRGFNSAVYGTKKLVLGLQTQAYSPWNLWGFRLNPYFNYTAAMIGDDRVGLTKSKIYSTIGIGLIISNDYLVFSSFQLSLAYYPTIPGEGSNITKTNTFETEDFGLQDFELGKPRTIIYK</sequence>
<organism evidence="2 3">
    <name type="scientific">Flavobacterium pallidum</name>
    <dbReference type="NCBI Taxonomy" id="2172098"/>
    <lineage>
        <taxon>Bacteria</taxon>
        <taxon>Pseudomonadati</taxon>
        <taxon>Bacteroidota</taxon>
        <taxon>Flavobacteriia</taxon>
        <taxon>Flavobacteriales</taxon>
        <taxon>Flavobacteriaceae</taxon>
        <taxon>Flavobacterium</taxon>
    </lineage>
</organism>
<keyword evidence="3" id="KW-1185">Reference proteome</keyword>
<feature type="chain" id="PRO_5015428377" description="POTRA domain-containing protein" evidence="1">
    <location>
        <begin position="22"/>
        <end position="623"/>
    </location>
</feature>
<reference evidence="2 3" key="1">
    <citation type="submission" date="2018-05" db="EMBL/GenBank/DDBJ databases">
        <title>Genome sequencing of Flavobacterium sp. HYN0049.</title>
        <authorList>
            <person name="Yi H."/>
            <person name="Baek C."/>
        </authorList>
    </citation>
    <scope>NUCLEOTIDE SEQUENCE [LARGE SCALE GENOMIC DNA]</scope>
    <source>
        <strain evidence="2 3">HYN0049</strain>
    </source>
</reference>